<dbReference type="AlphaFoldDB" id="G5A3V6"/>
<proteinExistence type="predicted"/>
<evidence type="ECO:0000313" key="2">
    <source>
        <dbReference type="EMBL" id="EGZ09456.1"/>
    </source>
</evidence>
<dbReference type="InterPro" id="IPR011335">
    <property type="entry name" value="Restrct_endonuc-II-like"/>
</dbReference>
<feature type="domain" description="Putative restriction endonuclease" evidence="1">
    <location>
        <begin position="44"/>
        <end position="122"/>
    </location>
</feature>
<evidence type="ECO:0000259" key="1">
    <source>
        <dbReference type="Pfam" id="PF05685"/>
    </source>
</evidence>
<protein>
    <recommendedName>
        <fullName evidence="1">Putative restriction endonuclease domain-containing protein</fullName>
    </recommendedName>
</protein>
<dbReference type="EMBL" id="JH159159">
    <property type="protein sequence ID" value="EGZ09456.1"/>
    <property type="molecule type" value="Genomic_DNA"/>
</dbReference>
<dbReference type="GeneID" id="20648909"/>
<name>G5A3V6_PHYSP</name>
<dbReference type="Gene3D" id="3.90.1570.10">
    <property type="entry name" value="tt1808, chain A"/>
    <property type="match status" value="1"/>
</dbReference>
<gene>
    <name evidence="2" type="ORF">PHYSODRAFT_347732</name>
</gene>
<dbReference type="SMR" id="G5A3V6"/>
<evidence type="ECO:0000313" key="3">
    <source>
        <dbReference type="Proteomes" id="UP000002640"/>
    </source>
</evidence>
<keyword evidence="3" id="KW-1185">Reference proteome</keyword>
<accession>G5A3V6</accession>
<dbReference type="InParanoid" id="G5A3V6"/>
<reference evidence="2 3" key="1">
    <citation type="journal article" date="2006" name="Science">
        <title>Phytophthora genome sequences uncover evolutionary origins and mechanisms of pathogenesis.</title>
        <authorList>
            <person name="Tyler B.M."/>
            <person name="Tripathy S."/>
            <person name="Zhang X."/>
            <person name="Dehal P."/>
            <person name="Jiang R.H."/>
            <person name="Aerts A."/>
            <person name="Arredondo F.D."/>
            <person name="Baxter L."/>
            <person name="Bensasson D."/>
            <person name="Beynon J.L."/>
            <person name="Chapman J."/>
            <person name="Damasceno C.M."/>
            <person name="Dorrance A.E."/>
            <person name="Dou D."/>
            <person name="Dickerman A.W."/>
            <person name="Dubchak I.L."/>
            <person name="Garbelotto M."/>
            <person name="Gijzen M."/>
            <person name="Gordon S.G."/>
            <person name="Govers F."/>
            <person name="Grunwald N.J."/>
            <person name="Huang W."/>
            <person name="Ivors K.L."/>
            <person name="Jones R.W."/>
            <person name="Kamoun S."/>
            <person name="Krampis K."/>
            <person name="Lamour K.H."/>
            <person name="Lee M.K."/>
            <person name="McDonald W.H."/>
            <person name="Medina M."/>
            <person name="Meijer H.J."/>
            <person name="Nordberg E.K."/>
            <person name="Maclean D.J."/>
            <person name="Ospina-Giraldo M.D."/>
            <person name="Morris P.F."/>
            <person name="Phuntumart V."/>
            <person name="Putnam N.H."/>
            <person name="Rash S."/>
            <person name="Rose J.K."/>
            <person name="Sakihama Y."/>
            <person name="Salamov A.A."/>
            <person name="Savidor A."/>
            <person name="Scheuring C.F."/>
            <person name="Smith B.M."/>
            <person name="Sobral B.W."/>
            <person name="Terry A."/>
            <person name="Torto-Alalibo T.A."/>
            <person name="Win J."/>
            <person name="Xu Z."/>
            <person name="Zhang H."/>
            <person name="Grigoriev I.V."/>
            <person name="Rokhsar D.S."/>
            <person name="Boore J.L."/>
        </authorList>
    </citation>
    <scope>NUCLEOTIDE SEQUENCE [LARGE SCALE GENOMIC DNA]</scope>
    <source>
        <strain evidence="2 3">P6497</strain>
    </source>
</reference>
<dbReference type="SUPFAM" id="SSF52980">
    <property type="entry name" value="Restriction endonuclease-like"/>
    <property type="match status" value="1"/>
</dbReference>
<dbReference type="InterPro" id="IPR012296">
    <property type="entry name" value="Nuclease_put_TT1808"/>
</dbReference>
<dbReference type="GO" id="GO:0006281">
    <property type="term" value="P:DNA repair"/>
    <property type="evidence" value="ECO:0007669"/>
    <property type="project" value="UniProtKB-ARBA"/>
</dbReference>
<dbReference type="RefSeq" id="XP_009534317.1">
    <property type="nucleotide sequence ID" value="XM_009536022.1"/>
</dbReference>
<sequence length="151" mass="16675">MALDGNWNAEILEAENQVAEWAAGEHRFRALYARGFFLFKGSSSRPTNLRLYAPDISIIDEDAIDLPNAEPLPGVPKVVIYIADESDDVDDLIKFVAAYVNWGSDQGVVVDTYHEQVWVQLKGCAPSSGPWTIIGFVIPGRLIQAPFVVRA</sequence>
<dbReference type="Pfam" id="PF05685">
    <property type="entry name" value="Uma2"/>
    <property type="match status" value="1"/>
</dbReference>
<dbReference type="InterPro" id="IPR008538">
    <property type="entry name" value="Uma2"/>
</dbReference>
<dbReference type="KEGG" id="psoj:PHYSODRAFT_347732"/>
<organism evidence="2 3">
    <name type="scientific">Phytophthora sojae (strain P6497)</name>
    <name type="common">Soybean stem and root rot agent</name>
    <name type="synonym">Phytophthora megasperma f. sp. glycines</name>
    <dbReference type="NCBI Taxonomy" id="1094619"/>
    <lineage>
        <taxon>Eukaryota</taxon>
        <taxon>Sar</taxon>
        <taxon>Stramenopiles</taxon>
        <taxon>Oomycota</taxon>
        <taxon>Peronosporomycetes</taxon>
        <taxon>Peronosporales</taxon>
        <taxon>Peronosporaceae</taxon>
        <taxon>Phytophthora</taxon>
    </lineage>
</organism>
<dbReference type="Proteomes" id="UP000002640">
    <property type="component" value="Unassembled WGS sequence"/>
</dbReference>